<evidence type="ECO:0000256" key="9">
    <source>
        <dbReference type="ARBA" id="ARBA00023002"/>
    </source>
</evidence>
<keyword evidence="13" id="KW-1133">Transmembrane helix</keyword>
<keyword evidence="5" id="KW-0349">Heme</keyword>
<keyword evidence="12 13" id="KW-0472">Membrane</keyword>
<dbReference type="GO" id="GO:0004497">
    <property type="term" value="F:monooxygenase activity"/>
    <property type="evidence" value="ECO:0007669"/>
    <property type="project" value="UniProtKB-KW"/>
</dbReference>
<keyword evidence="6" id="KW-0479">Metal-binding</keyword>
<dbReference type="GO" id="GO:0016705">
    <property type="term" value="F:oxidoreductase activity, acting on paired donors, with incorporation or reduction of molecular oxygen"/>
    <property type="evidence" value="ECO:0007669"/>
    <property type="project" value="InterPro"/>
</dbReference>
<dbReference type="Pfam" id="PF00067">
    <property type="entry name" value="p450"/>
    <property type="match status" value="1"/>
</dbReference>
<proteinExistence type="inferred from homology"/>
<dbReference type="AlphaFoldDB" id="A0A6H5IKV7"/>
<comment type="similarity">
    <text evidence="4">Belongs to the cytochrome P450 family.</text>
</comment>
<comment type="cofactor">
    <cofactor evidence="1">
        <name>heme</name>
        <dbReference type="ChEBI" id="CHEBI:30413"/>
    </cofactor>
</comment>
<comment type="subcellular location">
    <subcellularLocation>
        <location evidence="3">Endoplasmic reticulum membrane</location>
        <topology evidence="3">Peripheral membrane protein</topology>
    </subcellularLocation>
    <subcellularLocation>
        <location evidence="2">Microsome membrane</location>
        <topology evidence="2">Peripheral membrane protein</topology>
    </subcellularLocation>
</comment>
<keyword evidence="13" id="KW-0812">Transmembrane</keyword>
<keyword evidence="7" id="KW-0256">Endoplasmic reticulum</keyword>
<evidence type="ECO:0000256" key="6">
    <source>
        <dbReference type="ARBA" id="ARBA00022723"/>
    </source>
</evidence>
<evidence type="ECO:0000256" key="13">
    <source>
        <dbReference type="SAM" id="Phobius"/>
    </source>
</evidence>
<dbReference type="InterPro" id="IPR050476">
    <property type="entry name" value="Insect_CytP450_Detox"/>
</dbReference>
<keyword evidence="11" id="KW-0503">Monooxygenase</keyword>
<keyword evidence="9" id="KW-0560">Oxidoreductase</keyword>
<name>A0A6H5IKV7_9HYME</name>
<dbReference type="EMBL" id="CADCXV010000806">
    <property type="protein sequence ID" value="CAB0036096.1"/>
    <property type="molecule type" value="Genomic_DNA"/>
</dbReference>
<evidence type="ECO:0000256" key="1">
    <source>
        <dbReference type="ARBA" id="ARBA00001971"/>
    </source>
</evidence>
<evidence type="ECO:0000313" key="15">
    <source>
        <dbReference type="Proteomes" id="UP000479190"/>
    </source>
</evidence>
<organism evidence="14 15">
    <name type="scientific">Trichogramma brassicae</name>
    <dbReference type="NCBI Taxonomy" id="86971"/>
    <lineage>
        <taxon>Eukaryota</taxon>
        <taxon>Metazoa</taxon>
        <taxon>Ecdysozoa</taxon>
        <taxon>Arthropoda</taxon>
        <taxon>Hexapoda</taxon>
        <taxon>Insecta</taxon>
        <taxon>Pterygota</taxon>
        <taxon>Neoptera</taxon>
        <taxon>Endopterygota</taxon>
        <taxon>Hymenoptera</taxon>
        <taxon>Apocrita</taxon>
        <taxon>Proctotrupomorpha</taxon>
        <taxon>Chalcidoidea</taxon>
        <taxon>Trichogrammatidae</taxon>
        <taxon>Trichogramma</taxon>
    </lineage>
</organism>
<dbReference type="InterPro" id="IPR036396">
    <property type="entry name" value="Cyt_P450_sf"/>
</dbReference>
<protein>
    <recommendedName>
        <fullName evidence="16">Cytochrome P450</fullName>
    </recommendedName>
</protein>
<evidence type="ECO:0000313" key="14">
    <source>
        <dbReference type="EMBL" id="CAB0036096.1"/>
    </source>
</evidence>
<dbReference type="PANTHER" id="PTHR24292">
    <property type="entry name" value="CYTOCHROME P450"/>
    <property type="match status" value="1"/>
</dbReference>
<dbReference type="Gene3D" id="1.10.630.10">
    <property type="entry name" value="Cytochrome P450"/>
    <property type="match status" value="2"/>
</dbReference>
<keyword evidence="10" id="KW-0408">Iron</keyword>
<evidence type="ECO:0000256" key="11">
    <source>
        <dbReference type="ARBA" id="ARBA00023033"/>
    </source>
</evidence>
<dbReference type="GO" id="GO:0020037">
    <property type="term" value="F:heme binding"/>
    <property type="evidence" value="ECO:0007669"/>
    <property type="project" value="InterPro"/>
</dbReference>
<evidence type="ECO:0000256" key="10">
    <source>
        <dbReference type="ARBA" id="ARBA00023004"/>
    </source>
</evidence>
<dbReference type="PANTHER" id="PTHR24292:SF54">
    <property type="entry name" value="CYP9F3-RELATED"/>
    <property type="match status" value="1"/>
</dbReference>
<dbReference type="InterPro" id="IPR001128">
    <property type="entry name" value="Cyt_P450"/>
</dbReference>
<evidence type="ECO:0000256" key="7">
    <source>
        <dbReference type="ARBA" id="ARBA00022824"/>
    </source>
</evidence>
<dbReference type="GO" id="GO:0005506">
    <property type="term" value="F:iron ion binding"/>
    <property type="evidence" value="ECO:0007669"/>
    <property type="project" value="InterPro"/>
</dbReference>
<keyword evidence="15" id="KW-1185">Reference proteome</keyword>
<evidence type="ECO:0000256" key="4">
    <source>
        <dbReference type="ARBA" id="ARBA00010617"/>
    </source>
</evidence>
<evidence type="ECO:0000256" key="8">
    <source>
        <dbReference type="ARBA" id="ARBA00022848"/>
    </source>
</evidence>
<evidence type="ECO:0000256" key="2">
    <source>
        <dbReference type="ARBA" id="ARBA00004174"/>
    </source>
</evidence>
<feature type="transmembrane region" description="Helical" evidence="13">
    <location>
        <begin position="391"/>
        <end position="415"/>
    </location>
</feature>
<evidence type="ECO:0008006" key="16">
    <source>
        <dbReference type="Google" id="ProtNLM"/>
    </source>
</evidence>
<dbReference type="OrthoDB" id="2789670at2759"/>
<dbReference type="Proteomes" id="UP000479190">
    <property type="component" value="Unassembled WGS sequence"/>
</dbReference>
<sequence length="474" mass="53462">MFCESIRVFDEIDDEFSDSTIKKLIPLLVSHAYPRSLGQAEERPDAARRPGVGHMLPSLLMHESLEYLADRAYHEAPGDASAVGIYFMRKPMLVLCDPDLVKQVLQSDFASFHHNGREINPKADAIQAKNPFFIHDLQAWRESRARVVGHLSDDGVHRAATRRVEGARVRGRAEETFRALHRRDGGQLGLRGRGSVILGRARSRLVSRGGGGSLRAGLCQRLETSRGVLPARARGLRRHVYETSSLILAFFVYQLARNSEEQHKIRRHVRDVSGGKLTYESLKAMSYLEQAVYESLRLIPPAPALYKRCSRETTLMGEDGYECRMRPGDGVMLPIMGLQNDPRYWDEPDNYHRSFGPTGSAPSATDICSWRSARARPVLPRFLIMAERRCLFFWFSFWNYSYTLRLCITVIFTRLMRIYNQERTRTALCAASAAACLPTRCAVADARLTGRLELGCAAPAIWNVPCTAPHPCII</sequence>
<evidence type="ECO:0000256" key="5">
    <source>
        <dbReference type="ARBA" id="ARBA00022617"/>
    </source>
</evidence>
<dbReference type="SUPFAM" id="SSF48264">
    <property type="entry name" value="Cytochrome P450"/>
    <property type="match status" value="1"/>
</dbReference>
<gene>
    <name evidence="14" type="ORF">TBRA_LOCUS7978</name>
</gene>
<reference evidence="14 15" key="1">
    <citation type="submission" date="2020-02" db="EMBL/GenBank/DDBJ databases">
        <authorList>
            <person name="Ferguson B K."/>
        </authorList>
    </citation>
    <scope>NUCLEOTIDE SEQUENCE [LARGE SCALE GENOMIC DNA]</scope>
</reference>
<evidence type="ECO:0000256" key="12">
    <source>
        <dbReference type="ARBA" id="ARBA00023136"/>
    </source>
</evidence>
<dbReference type="GO" id="GO:0005789">
    <property type="term" value="C:endoplasmic reticulum membrane"/>
    <property type="evidence" value="ECO:0007669"/>
    <property type="project" value="UniProtKB-SubCell"/>
</dbReference>
<evidence type="ECO:0000256" key="3">
    <source>
        <dbReference type="ARBA" id="ARBA00004406"/>
    </source>
</evidence>
<accession>A0A6H5IKV7</accession>
<keyword evidence="8" id="KW-0492">Microsome</keyword>